<evidence type="ECO:0000256" key="1">
    <source>
        <dbReference type="ARBA" id="ARBA00001947"/>
    </source>
</evidence>
<dbReference type="AlphaFoldDB" id="A0A6L5GR73"/>
<proteinExistence type="predicted"/>
<evidence type="ECO:0000256" key="2">
    <source>
        <dbReference type="ARBA" id="ARBA00022723"/>
    </source>
</evidence>
<gene>
    <name evidence="6" type="ORF">FRC53_04940</name>
</gene>
<dbReference type="GO" id="GO:0016787">
    <property type="term" value="F:hydrolase activity"/>
    <property type="evidence" value="ECO:0007669"/>
    <property type="project" value="UniProtKB-KW"/>
</dbReference>
<dbReference type="EMBL" id="VOGB01000004">
    <property type="protein sequence ID" value="MQM72761.1"/>
    <property type="molecule type" value="Genomic_DNA"/>
</dbReference>
<name>A0A6L5GR73_9FIRM</name>
<evidence type="ECO:0000256" key="4">
    <source>
        <dbReference type="ARBA" id="ARBA00022833"/>
    </source>
</evidence>
<dbReference type="Pfam" id="PF00753">
    <property type="entry name" value="Lactamase_B"/>
    <property type="match status" value="1"/>
</dbReference>
<dbReference type="Gene3D" id="3.60.15.10">
    <property type="entry name" value="Ribonuclease Z/Hydroxyacylglutathione hydrolase-like"/>
    <property type="match status" value="1"/>
</dbReference>
<feature type="domain" description="Metallo-beta-lactamase" evidence="5">
    <location>
        <begin position="13"/>
        <end position="190"/>
    </location>
</feature>
<dbReference type="SUPFAM" id="SSF56281">
    <property type="entry name" value="Metallo-hydrolase/oxidoreductase"/>
    <property type="match status" value="1"/>
</dbReference>
<evidence type="ECO:0000313" key="6">
    <source>
        <dbReference type="EMBL" id="MQM72761.1"/>
    </source>
</evidence>
<evidence type="ECO:0000259" key="5">
    <source>
        <dbReference type="SMART" id="SM00849"/>
    </source>
</evidence>
<dbReference type="SMART" id="SM00849">
    <property type="entry name" value="Lactamase_B"/>
    <property type="match status" value="1"/>
</dbReference>
<keyword evidence="7" id="KW-1185">Reference proteome</keyword>
<protein>
    <submittedName>
        <fullName evidence="6">MBL fold metallo-hydrolase</fullName>
    </submittedName>
</protein>
<accession>A0A6L5GR73</accession>
<dbReference type="PANTHER" id="PTHR46233">
    <property type="entry name" value="HYDROXYACYLGLUTATHIONE HYDROLASE GLOC"/>
    <property type="match status" value="1"/>
</dbReference>
<dbReference type="InterPro" id="IPR051453">
    <property type="entry name" value="MBL_Glyoxalase_II"/>
</dbReference>
<sequence length="207" mass="22874">MIKINRYMVGPLMANCYLVWSDSDHQGVIIDPGGWTKQIEKDIEDNQVQVKKILLTHGHYDHMAGLPQASAYTHADVCIHRDDADCLSSPGKNISLLMGRSAVFPAADELLKDGDKIEISPELSFSVIHTPGHTPGGACFLTNQEMFTGDTLFFGSVGRTDFQGGSYPDIIKSVKRLLTYPDDIVVYPGHGEKTSIKFEKMNNPYAQ</sequence>
<dbReference type="Proteomes" id="UP000473648">
    <property type="component" value="Unassembled WGS sequence"/>
</dbReference>
<reference evidence="6" key="1">
    <citation type="journal article" date="2020" name="Appl. Environ. Microbiol.">
        <title>Medium-Chain Fatty Acid Synthesis by 'Candidatus Weimeria bifida' gen. nov., sp. nov., and 'Candidatus Pseudoramibacter fermentans' sp. nov.</title>
        <authorList>
            <person name="Scarborough M.J."/>
            <person name="Myers K.S."/>
            <person name="Donohue T.J."/>
            <person name="Noguera D.R."/>
        </authorList>
    </citation>
    <scope>NUCLEOTIDE SEQUENCE</scope>
    <source>
        <strain evidence="6">EUB1.1</strain>
    </source>
</reference>
<dbReference type="PANTHER" id="PTHR46233:SF3">
    <property type="entry name" value="HYDROXYACYLGLUTATHIONE HYDROLASE GLOC"/>
    <property type="match status" value="1"/>
</dbReference>
<keyword evidence="4" id="KW-0862">Zinc</keyword>
<dbReference type="CDD" id="cd06262">
    <property type="entry name" value="metallo-hydrolase-like_MBL-fold"/>
    <property type="match status" value="1"/>
</dbReference>
<dbReference type="InterPro" id="IPR001279">
    <property type="entry name" value="Metallo-B-lactamas"/>
</dbReference>
<evidence type="ECO:0000256" key="3">
    <source>
        <dbReference type="ARBA" id="ARBA00022801"/>
    </source>
</evidence>
<keyword evidence="2" id="KW-0479">Metal-binding</keyword>
<organism evidence="6 7">
    <name type="scientific">Candidatus Pseudoramibacter fermentans</name>
    <dbReference type="NCBI Taxonomy" id="2594427"/>
    <lineage>
        <taxon>Bacteria</taxon>
        <taxon>Bacillati</taxon>
        <taxon>Bacillota</taxon>
        <taxon>Clostridia</taxon>
        <taxon>Eubacteriales</taxon>
        <taxon>Eubacteriaceae</taxon>
        <taxon>Pseudoramibacter</taxon>
    </lineage>
</organism>
<comment type="cofactor">
    <cofactor evidence="1">
        <name>Zn(2+)</name>
        <dbReference type="ChEBI" id="CHEBI:29105"/>
    </cofactor>
</comment>
<dbReference type="InterPro" id="IPR036866">
    <property type="entry name" value="RibonucZ/Hydroxyglut_hydro"/>
</dbReference>
<comment type="caution">
    <text evidence="6">The sequence shown here is derived from an EMBL/GenBank/DDBJ whole genome shotgun (WGS) entry which is preliminary data.</text>
</comment>
<keyword evidence="3" id="KW-0378">Hydrolase</keyword>
<evidence type="ECO:0000313" key="7">
    <source>
        <dbReference type="Proteomes" id="UP000473648"/>
    </source>
</evidence>
<dbReference type="GO" id="GO:0046872">
    <property type="term" value="F:metal ion binding"/>
    <property type="evidence" value="ECO:0007669"/>
    <property type="project" value="UniProtKB-KW"/>
</dbReference>